<evidence type="ECO:0000256" key="1">
    <source>
        <dbReference type="SAM" id="Coils"/>
    </source>
</evidence>
<gene>
    <name evidence="2" type="ORF">LDAN0321_LOCUS217</name>
</gene>
<accession>A0A7S2JRN5</accession>
<name>A0A7S2JRN5_9STRA</name>
<feature type="coiled-coil region" evidence="1">
    <location>
        <begin position="227"/>
        <end position="364"/>
    </location>
</feature>
<feature type="coiled-coil region" evidence="1">
    <location>
        <begin position="3"/>
        <end position="65"/>
    </location>
</feature>
<proteinExistence type="predicted"/>
<sequence>MVIDSLNLELQDSASKIACLEVRIKGEEEQKKSIQCQLFREKQVLEKLQTDLQAANSAREHAGELLKISKDENREIRCSFRNRENELLVGLRKSEKELADARIREDKLKTSLAEIEDRAEESSDKAAQAAKQLNFHIDDSSRKMEEAQKNLHRTKQEFKDYLQNAEGRAIKAEKELADVTDINRKLEVELTKLKMESEQRLSDQQTKYVNEFNKFKEREISDMTTSLDSLRTQRQVQDEALENLADELHSTRESRDVEAKSAQNTIIKLNEDLQKTLQLLKIEREKVRDLNMEIKRSNASLKASQKRIVVVEADRIKATEDRRKEVENIQAQLMMEKEDKLKKVEKCSRDLDSARELLEQEKSLCSKELLMLEKGLHASISAIFSERRNHQSKLREEYYANFSI</sequence>
<keyword evidence="1" id="KW-0175">Coiled coil</keyword>
<dbReference type="EMBL" id="HBGY01000331">
    <property type="protein sequence ID" value="CAD9554495.1"/>
    <property type="molecule type" value="Transcribed_RNA"/>
</dbReference>
<feature type="coiled-coil region" evidence="1">
    <location>
        <begin position="91"/>
        <end position="196"/>
    </location>
</feature>
<dbReference type="AlphaFoldDB" id="A0A7S2JRN5"/>
<protein>
    <submittedName>
        <fullName evidence="2">Uncharacterized protein</fullName>
    </submittedName>
</protein>
<evidence type="ECO:0000313" key="2">
    <source>
        <dbReference type="EMBL" id="CAD9554495.1"/>
    </source>
</evidence>
<organism evidence="2">
    <name type="scientific">Leptocylindrus danicus</name>
    <dbReference type="NCBI Taxonomy" id="163516"/>
    <lineage>
        <taxon>Eukaryota</taxon>
        <taxon>Sar</taxon>
        <taxon>Stramenopiles</taxon>
        <taxon>Ochrophyta</taxon>
        <taxon>Bacillariophyta</taxon>
        <taxon>Coscinodiscophyceae</taxon>
        <taxon>Chaetocerotophycidae</taxon>
        <taxon>Leptocylindrales</taxon>
        <taxon>Leptocylindraceae</taxon>
        <taxon>Leptocylindrus</taxon>
    </lineage>
</organism>
<reference evidence="2" key="1">
    <citation type="submission" date="2021-01" db="EMBL/GenBank/DDBJ databases">
        <authorList>
            <person name="Corre E."/>
            <person name="Pelletier E."/>
            <person name="Niang G."/>
            <person name="Scheremetjew M."/>
            <person name="Finn R."/>
            <person name="Kale V."/>
            <person name="Holt S."/>
            <person name="Cochrane G."/>
            <person name="Meng A."/>
            <person name="Brown T."/>
            <person name="Cohen L."/>
        </authorList>
    </citation>
    <scope>NUCLEOTIDE SEQUENCE</scope>
    <source>
        <strain evidence="2">B650</strain>
    </source>
</reference>